<keyword evidence="1" id="KW-0066">ATP synthesis</keyword>
<dbReference type="SUPFAM" id="SSF51344">
    <property type="entry name" value="Epsilon subunit of F1F0-ATP synthase N-terminal domain"/>
    <property type="match status" value="1"/>
</dbReference>
<accession>A0ABM7MF72</accession>
<evidence type="ECO:0000256" key="1">
    <source>
        <dbReference type="ARBA" id="ARBA00023196"/>
    </source>
</evidence>
<reference evidence="3" key="1">
    <citation type="journal article" date="2022" name="Arch. Microbiol.">
        <title>Thiomicrorhabdus immobilis sp. nov., a mesophilic sulfur-oxidizing bacterium isolated from sediment of a brackish lake in northern Japan.</title>
        <authorList>
            <person name="Kojima H."/>
            <person name="Mochizuki J."/>
            <person name="Kanda M."/>
            <person name="Watanabe T."/>
            <person name="Fukui M."/>
        </authorList>
    </citation>
    <scope>NUCLEOTIDE SEQUENCE</scope>
    <source>
        <strain evidence="3">Am19</strain>
    </source>
</reference>
<gene>
    <name evidence="3" type="ORF">THMIRHAM_18800</name>
</gene>
<protein>
    <recommendedName>
        <fullName evidence="2">ATP synthase F1 complex delta/epsilon subunit N-terminal domain-containing protein</fullName>
    </recommendedName>
</protein>
<name>A0ABM7MF72_9GAMM</name>
<dbReference type="InterPro" id="IPR036771">
    <property type="entry name" value="ATPsynth_dsu/esu_N"/>
</dbReference>
<dbReference type="EMBL" id="AP024202">
    <property type="protein sequence ID" value="BCN94095.1"/>
    <property type="molecule type" value="Genomic_DNA"/>
</dbReference>
<sequence>MKTFTLVIQDPTQVTQFDNVMSFVGEDASGSFGIRAGHARFMTALQLGLSRFKQDEQASDSRWLYLGTSSALLDFRENQLTISTQHFLVDSDYQTISRSLQEIMRKEAEQLTEQKQSFRHIEEEVLKRVWELNRNKAD</sequence>
<evidence type="ECO:0000313" key="3">
    <source>
        <dbReference type="EMBL" id="BCN94095.1"/>
    </source>
</evidence>
<evidence type="ECO:0000313" key="4">
    <source>
        <dbReference type="Proteomes" id="UP001054820"/>
    </source>
</evidence>
<proteinExistence type="predicted"/>
<dbReference type="InterPro" id="IPR020546">
    <property type="entry name" value="ATP_synth_F1_dsu/esu_N"/>
</dbReference>
<feature type="domain" description="ATP synthase F1 complex delta/epsilon subunit N-terminal" evidence="2">
    <location>
        <begin position="5"/>
        <end position="86"/>
    </location>
</feature>
<dbReference type="Pfam" id="PF02823">
    <property type="entry name" value="ATP-synt_DE_N"/>
    <property type="match status" value="1"/>
</dbReference>
<keyword evidence="4" id="KW-1185">Reference proteome</keyword>
<dbReference type="Gene3D" id="2.60.15.10">
    <property type="entry name" value="F0F1 ATP synthase delta/epsilon subunit, N-terminal"/>
    <property type="match status" value="1"/>
</dbReference>
<dbReference type="RefSeq" id="WP_237261569.1">
    <property type="nucleotide sequence ID" value="NZ_AP024202.1"/>
</dbReference>
<dbReference type="Proteomes" id="UP001054820">
    <property type="component" value="Chromosome"/>
</dbReference>
<evidence type="ECO:0000259" key="2">
    <source>
        <dbReference type="Pfam" id="PF02823"/>
    </source>
</evidence>
<keyword evidence="1" id="KW-0139">CF(1)</keyword>
<organism evidence="3 4">
    <name type="scientific">Thiomicrorhabdus immobilis</name>
    <dbReference type="NCBI Taxonomy" id="2791037"/>
    <lineage>
        <taxon>Bacteria</taxon>
        <taxon>Pseudomonadati</taxon>
        <taxon>Pseudomonadota</taxon>
        <taxon>Gammaproteobacteria</taxon>
        <taxon>Thiotrichales</taxon>
        <taxon>Piscirickettsiaceae</taxon>
        <taxon>Thiomicrorhabdus</taxon>
    </lineage>
</organism>